<protein>
    <submittedName>
        <fullName evidence="13">Heat shock protein HtpX</fullName>
    </submittedName>
</protein>
<evidence type="ECO:0000256" key="6">
    <source>
        <dbReference type="ARBA" id="ARBA00022833"/>
    </source>
</evidence>
<gene>
    <name evidence="13" type="ORF">C493_02443</name>
</gene>
<dbReference type="Pfam" id="PF01435">
    <property type="entry name" value="Peptidase_M48"/>
    <property type="match status" value="1"/>
</dbReference>
<dbReference type="EMBL" id="AOHZ01000013">
    <property type="protein sequence ID" value="ELY61251.1"/>
    <property type="molecule type" value="Genomic_DNA"/>
</dbReference>
<evidence type="ECO:0000313" key="13">
    <source>
        <dbReference type="EMBL" id="ELY61251.1"/>
    </source>
</evidence>
<keyword evidence="14" id="KW-1185">Reference proteome</keyword>
<dbReference type="STRING" id="1227499.C493_02443"/>
<dbReference type="InterPro" id="IPR001915">
    <property type="entry name" value="Peptidase_M48"/>
</dbReference>
<keyword evidence="7 11" id="KW-1133">Transmembrane helix</keyword>
<feature type="domain" description="Peptidase M48" evidence="12">
    <location>
        <begin position="206"/>
        <end position="411"/>
    </location>
</feature>
<keyword evidence="8 10" id="KW-0482">Metalloprotease</keyword>
<comment type="cofactor">
    <cofactor evidence="10">
        <name>Zn(2+)</name>
        <dbReference type="ChEBI" id="CHEBI:29105"/>
    </cofactor>
    <text evidence="10">Binds 1 zinc ion per subunit.</text>
</comment>
<dbReference type="GO" id="GO:0004222">
    <property type="term" value="F:metalloendopeptidase activity"/>
    <property type="evidence" value="ECO:0007669"/>
    <property type="project" value="InterPro"/>
</dbReference>
<proteinExistence type="inferred from homology"/>
<dbReference type="Proteomes" id="UP000011602">
    <property type="component" value="Unassembled WGS sequence"/>
</dbReference>
<organism evidence="13 14">
    <name type="scientific">Natronolimnohabitans innermongolicus JCM 12255</name>
    <dbReference type="NCBI Taxonomy" id="1227499"/>
    <lineage>
        <taxon>Archaea</taxon>
        <taxon>Methanobacteriati</taxon>
        <taxon>Methanobacteriota</taxon>
        <taxon>Stenosarchaea group</taxon>
        <taxon>Halobacteria</taxon>
        <taxon>Halobacteriales</taxon>
        <taxon>Natrialbaceae</taxon>
        <taxon>Natronolimnohabitans</taxon>
    </lineage>
</organism>
<dbReference type="eggNOG" id="arCOG01331">
    <property type="taxonomic scope" value="Archaea"/>
</dbReference>
<keyword evidence="3 11" id="KW-0812">Transmembrane</keyword>
<dbReference type="PANTHER" id="PTHR43221">
    <property type="entry name" value="PROTEASE HTPX"/>
    <property type="match status" value="1"/>
</dbReference>
<evidence type="ECO:0000256" key="8">
    <source>
        <dbReference type="ARBA" id="ARBA00023049"/>
    </source>
</evidence>
<reference evidence="13 14" key="1">
    <citation type="journal article" date="2014" name="PLoS Genet.">
        <title>Phylogenetically driven sequencing of extremely halophilic archaea reveals strategies for static and dynamic osmo-response.</title>
        <authorList>
            <person name="Becker E.A."/>
            <person name="Seitzer P.M."/>
            <person name="Tritt A."/>
            <person name="Larsen D."/>
            <person name="Krusor M."/>
            <person name="Yao A.I."/>
            <person name="Wu D."/>
            <person name="Madern D."/>
            <person name="Eisen J.A."/>
            <person name="Darling A.E."/>
            <person name="Facciotti M.T."/>
        </authorList>
    </citation>
    <scope>NUCLEOTIDE SEQUENCE [LARGE SCALE GENOMIC DNA]</scope>
    <source>
        <strain evidence="13 14">JCM 12255</strain>
    </source>
</reference>
<dbReference type="GO" id="GO:0006508">
    <property type="term" value="P:proteolysis"/>
    <property type="evidence" value="ECO:0007669"/>
    <property type="project" value="UniProtKB-KW"/>
</dbReference>
<evidence type="ECO:0000256" key="1">
    <source>
        <dbReference type="ARBA" id="ARBA00022475"/>
    </source>
</evidence>
<evidence type="ECO:0000256" key="11">
    <source>
        <dbReference type="SAM" id="Phobius"/>
    </source>
</evidence>
<name>L9XIK1_9EURY</name>
<evidence type="ECO:0000256" key="10">
    <source>
        <dbReference type="RuleBase" id="RU003983"/>
    </source>
</evidence>
<dbReference type="PATRIC" id="fig|1227499.3.peg.500"/>
<keyword evidence="5 10" id="KW-0378">Hydrolase</keyword>
<evidence type="ECO:0000256" key="9">
    <source>
        <dbReference type="ARBA" id="ARBA00023136"/>
    </source>
</evidence>
<dbReference type="GO" id="GO:0046872">
    <property type="term" value="F:metal ion binding"/>
    <property type="evidence" value="ECO:0007669"/>
    <property type="project" value="UniProtKB-KW"/>
</dbReference>
<dbReference type="Gene3D" id="3.30.2010.10">
    <property type="entry name" value="Metalloproteases ('zincins'), catalytic domain"/>
    <property type="match status" value="1"/>
</dbReference>
<accession>L9XIK1</accession>
<evidence type="ECO:0000256" key="5">
    <source>
        <dbReference type="ARBA" id="ARBA00022801"/>
    </source>
</evidence>
<dbReference type="RefSeq" id="WP_007257799.1">
    <property type="nucleotide sequence ID" value="NZ_AOHZ01000013.1"/>
</dbReference>
<keyword evidence="2 10" id="KW-0645">Protease</keyword>
<evidence type="ECO:0000313" key="14">
    <source>
        <dbReference type="Proteomes" id="UP000011602"/>
    </source>
</evidence>
<keyword evidence="4" id="KW-0479">Metal-binding</keyword>
<keyword evidence="1" id="KW-1003">Cell membrane</keyword>
<dbReference type="PANTHER" id="PTHR43221:SF2">
    <property type="entry name" value="PROTEASE HTPX HOMOLOG"/>
    <property type="match status" value="1"/>
</dbReference>
<dbReference type="OrthoDB" id="28389at2157"/>
<feature type="transmembrane region" description="Helical" evidence="11">
    <location>
        <begin position="53"/>
        <end position="77"/>
    </location>
</feature>
<feature type="transmembrane region" description="Helical" evidence="11">
    <location>
        <begin position="122"/>
        <end position="145"/>
    </location>
</feature>
<sequence length="422" mass="46743">MRRRTRFALWTRMAVASVVLVLSLLAVMAVEFLLVAAVAAVPHVVAVYLSSLAFSSAPMLAFFVGFLAYVCLLWYLYHADRARSNATRSGEENADDRQRRRPTRTAVVDEMRATFEAIRTRFGVFGSILGIAAVVAVFGASLWLGDRFGDVAYYGFLPVFVGLYTVARQFRESVSRELSDDAAVLRTLDDSLYRTDDAASHPELVDLRRRVRRLAQQADVPSPTVELAIERTPLALTVGYRPAASTIVVSRGLLEDLDDRELEAVLAHELAHVANRDAAVMSAMSVPVVEAERLGTTHTNGYIQLVAFTLRGVCRWWLHLVGRSREYVADDGAVSITGDPAGLASALESLDDTLERRPATDLRSHRSAAALSIVPPPWDERSFLDRPRRFVHRRLFGTHPATKKRIRRLRAAPSESATVTAQ</sequence>
<evidence type="ECO:0000256" key="2">
    <source>
        <dbReference type="ARBA" id="ARBA00022670"/>
    </source>
</evidence>
<feature type="transmembrane region" description="Helical" evidence="11">
    <location>
        <begin position="151"/>
        <end position="167"/>
    </location>
</feature>
<evidence type="ECO:0000256" key="7">
    <source>
        <dbReference type="ARBA" id="ARBA00022989"/>
    </source>
</evidence>
<keyword evidence="13" id="KW-0346">Stress response</keyword>
<dbReference type="InterPro" id="IPR050083">
    <property type="entry name" value="HtpX_protease"/>
</dbReference>
<keyword evidence="6 10" id="KW-0862">Zinc</keyword>
<dbReference type="AlphaFoldDB" id="L9XIK1"/>
<evidence type="ECO:0000259" key="12">
    <source>
        <dbReference type="Pfam" id="PF01435"/>
    </source>
</evidence>
<evidence type="ECO:0000256" key="3">
    <source>
        <dbReference type="ARBA" id="ARBA00022692"/>
    </source>
</evidence>
<comment type="similarity">
    <text evidence="10">Belongs to the peptidase M48 family.</text>
</comment>
<comment type="caution">
    <text evidence="13">The sequence shown here is derived from an EMBL/GenBank/DDBJ whole genome shotgun (WGS) entry which is preliminary data.</text>
</comment>
<keyword evidence="9 11" id="KW-0472">Membrane</keyword>
<dbReference type="CDD" id="cd07327">
    <property type="entry name" value="M48B_HtpX_like"/>
    <property type="match status" value="1"/>
</dbReference>
<evidence type="ECO:0000256" key="4">
    <source>
        <dbReference type="ARBA" id="ARBA00022723"/>
    </source>
</evidence>